<dbReference type="AlphaFoldDB" id="A0A077QBM1"/>
<accession>A0A077QBM1</accession>
<proteinExistence type="predicted"/>
<sequence>MSGWNENQLIDLVLNYSGIRAIVIKKQKAVLIRTALTPIKN</sequence>
<protein>
    <submittedName>
        <fullName evidence="1">Uncharacterized protein</fullName>
    </submittedName>
</protein>
<dbReference type="HOGENOM" id="CLU_3278849_0_0_6"/>
<evidence type="ECO:0000313" key="2">
    <source>
        <dbReference type="Proteomes" id="UP000028480"/>
    </source>
</evidence>
<name>A0A077QBM1_XENBV</name>
<organism evidence="1 2">
    <name type="scientific">Xenorhabdus bovienii str. Intermedium</name>
    <dbReference type="NCBI Taxonomy" id="1379677"/>
    <lineage>
        <taxon>Bacteria</taxon>
        <taxon>Pseudomonadati</taxon>
        <taxon>Pseudomonadota</taxon>
        <taxon>Gammaproteobacteria</taxon>
        <taxon>Enterobacterales</taxon>
        <taxon>Morganellaceae</taxon>
        <taxon>Xenorhabdus</taxon>
    </lineage>
</organism>
<reference evidence="1" key="1">
    <citation type="submission" date="2013-07" db="EMBL/GenBank/DDBJ databases">
        <title>Sub-species coevolution in mutualistic symbiosis.</title>
        <authorList>
            <person name="Murfin K."/>
            <person name="Klassen J."/>
            <person name="Lee M."/>
            <person name="Forst S."/>
            <person name="Stock P."/>
            <person name="Goodrich-Blair H."/>
        </authorList>
    </citation>
    <scope>NUCLEOTIDE SEQUENCE [LARGE SCALE GENOMIC DNA]</scope>
    <source>
        <strain evidence="1">Intermedium</strain>
    </source>
</reference>
<gene>
    <name evidence="1" type="ORF">XBI1_1090004</name>
</gene>
<dbReference type="Proteomes" id="UP000028480">
    <property type="component" value="Unassembled WGS sequence"/>
</dbReference>
<dbReference type="EMBL" id="CBTB010000012">
    <property type="protein sequence ID" value="CDH30754.1"/>
    <property type="molecule type" value="Genomic_DNA"/>
</dbReference>
<evidence type="ECO:0000313" key="1">
    <source>
        <dbReference type="EMBL" id="CDH30754.1"/>
    </source>
</evidence>
<comment type="caution">
    <text evidence="1">The sequence shown here is derived from an EMBL/GenBank/DDBJ whole genome shotgun (WGS) entry which is preliminary data.</text>
</comment>